<feature type="transmembrane region" description="Helical" evidence="7">
    <location>
        <begin position="569"/>
        <end position="587"/>
    </location>
</feature>
<feature type="transmembrane region" description="Helical" evidence="7">
    <location>
        <begin position="138"/>
        <end position="163"/>
    </location>
</feature>
<protein>
    <submittedName>
        <fullName evidence="9">SLC13 family permease</fullName>
    </submittedName>
</protein>
<dbReference type="Proteomes" id="UP001207228">
    <property type="component" value="Unassembled WGS sequence"/>
</dbReference>
<dbReference type="PANTHER" id="PTHR43652">
    <property type="entry name" value="BASIC AMINO ACID ANTIPORTER YFCC-RELATED"/>
    <property type="match status" value="1"/>
</dbReference>
<keyword evidence="10" id="KW-1185">Reference proteome</keyword>
<keyword evidence="3 7" id="KW-0812">Transmembrane</keyword>
<feature type="transmembrane region" description="Helical" evidence="7">
    <location>
        <begin position="400"/>
        <end position="433"/>
    </location>
</feature>
<evidence type="ECO:0000313" key="9">
    <source>
        <dbReference type="EMBL" id="MCX2739965.1"/>
    </source>
</evidence>
<dbReference type="Pfam" id="PF02080">
    <property type="entry name" value="TrkA_C"/>
    <property type="match status" value="2"/>
</dbReference>
<feature type="domain" description="RCK C-terminal" evidence="8">
    <location>
        <begin position="208"/>
        <end position="293"/>
    </location>
</feature>
<proteinExistence type="predicted"/>
<feature type="transmembrane region" description="Helical" evidence="7">
    <location>
        <begin position="175"/>
        <end position="200"/>
    </location>
</feature>
<accession>A0ABT3REJ7</accession>
<feature type="transmembrane region" description="Helical" evidence="7">
    <location>
        <begin position="104"/>
        <end position="126"/>
    </location>
</feature>
<dbReference type="InterPro" id="IPR036721">
    <property type="entry name" value="RCK_C_sf"/>
</dbReference>
<feature type="domain" description="RCK C-terminal" evidence="8">
    <location>
        <begin position="297"/>
        <end position="382"/>
    </location>
</feature>
<dbReference type="InterPro" id="IPR004680">
    <property type="entry name" value="Cit_transptr-like_dom"/>
</dbReference>
<evidence type="ECO:0000256" key="2">
    <source>
        <dbReference type="ARBA" id="ARBA00022448"/>
    </source>
</evidence>
<dbReference type="EMBL" id="JAPFQO010000005">
    <property type="protein sequence ID" value="MCX2739965.1"/>
    <property type="molecule type" value="Genomic_DNA"/>
</dbReference>
<feature type="transmembrane region" description="Helical" evidence="7">
    <location>
        <begin position="489"/>
        <end position="518"/>
    </location>
</feature>
<organism evidence="9 10">
    <name type="scientific">Pontibacter anaerobius</name>
    <dbReference type="NCBI Taxonomy" id="2993940"/>
    <lineage>
        <taxon>Bacteria</taxon>
        <taxon>Pseudomonadati</taxon>
        <taxon>Bacteroidota</taxon>
        <taxon>Cytophagia</taxon>
        <taxon>Cytophagales</taxon>
        <taxon>Hymenobacteraceae</taxon>
        <taxon>Pontibacter</taxon>
    </lineage>
</organism>
<evidence type="ECO:0000256" key="5">
    <source>
        <dbReference type="ARBA" id="ARBA00022989"/>
    </source>
</evidence>
<comment type="subcellular location">
    <subcellularLocation>
        <location evidence="1">Membrane</location>
        <topology evidence="1">Multi-pass membrane protein</topology>
    </subcellularLocation>
</comment>
<dbReference type="Pfam" id="PF03600">
    <property type="entry name" value="CitMHS"/>
    <property type="match status" value="2"/>
</dbReference>
<feature type="transmembrane region" description="Helical" evidence="7">
    <location>
        <begin position="31"/>
        <end position="47"/>
    </location>
</feature>
<feature type="transmembrane region" description="Helical" evidence="7">
    <location>
        <begin position="530"/>
        <end position="549"/>
    </location>
</feature>
<dbReference type="Gene3D" id="3.30.70.1450">
    <property type="entry name" value="Regulator of K+ conductance, C-terminal domain"/>
    <property type="match status" value="2"/>
</dbReference>
<evidence type="ECO:0000256" key="3">
    <source>
        <dbReference type="ARBA" id="ARBA00022692"/>
    </source>
</evidence>
<dbReference type="InterPro" id="IPR051679">
    <property type="entry name" value="DASS-Related_Transporters"/>
</dbReference>
<keyword evidence="4" id="KW-0677">Repeat</keyword>
<feature type="transmembrane region" description="Helical" evidence="7">
    <location>
        <begin position="6"/>
        <end position="24"/>
    </location>
</feature>
<comment type="caution">
    <text evidence="9">The sequence shown here is derived from an EMBL/GenBank/DDBJ whole genome shotgun (WGS) entry which is preliminary data.</text>
</comment>
<name>A0ABT3REJ7_9BACT</name>
<dbReference type="RefSeq" id="WP_266052032.1">
    <property type="nucleotide sequence ID" value="NZ_JAPFQO010000005.1"/>
</dbReference>
<keyword evidence="2" id="KW-0813">Transport</keyword>
<evidence type="ECO:0000313" key="10">
    <source>
        <dbReference type="Proteomes" id="UP001207228"/>
    </source>
</evidence>
<reference evidence="9 10" key="1">
    <citation type="submission" date="2022-11" db="EMBL/GenBank/DDBJ databases">
        <title>The characterization of three novel Bacteroidetes species and genomic analysis of their roles in tidal elemental geochemical cycles.</title>
        <authorList>
            <person name="Ma K.-J."/>
        </authorList>
    </citation>
    <scope>NUCLEOTIDE SEQUENCE [LARGE SCALE GENOMIC DNA]</scope>
    <source>
        <strain evidence="9 10">M82</strain>
    </source>
</reference>
<evidence type="ECO:0000259" key="8">
    <source>
        <dbReference type="PROSITE" id="PS51202"/>
    </source>
</evidence>
<sequence>MGELHYDKWITVLVLLGCLVGLFMGRVRPSMVFIGGVIVLMLARVVAPSDFLQSLSNESIVTIFLLIFITAGIKEHFNLIGLLNRLFRSAKSSRGFLIRMTAGTSLLSSVVNNTPIVALMIPYVYHWAKRNKVAPSKLLIPLSFATIVGGMMTIVGTSTNLILNGFILSKEPEGLGFLDFLLPGILVTIVGLIFLATFGYKLLPSRTNPLDEFKTNAREYLVETYIAQGSVLVGKSIAEANLRNLEGIYLFEIVRDGKIINAVDPDEVLQKNDHLYFAGDTEKVVELLQHDNGLQIPRSNELGIGQHVNLIETVIPRNSALTNRTLKESEFREKYDAAVVAIHRNGENLRGKIGSIILEPGDLLLLSAGQKFLTRNKNDRDLYTVSVVSRSNGTAKWKKILFGAGILLSLGLMALGITNLFFSLFIIAVLMTSLGLLRADEIKKLLDLDLLIILASALTLSKALIDTGIANEAAFAIINLFEAGGKFGILIGLFLITVLLTSFVTNVAAVSIAFPIAYSISHSLNLSPTGFYVAIAFGASASFMTPVGYQTNLMIYGPGSYKTKDFLKIGVPFTLLYSLTCLIYIILRYF</sequence>
<gene>
    <name evidence="9" type="ORF">OO017_08420</name>
</gene>
<keyword evidence="5 7" id="KW-1133">Transmembrane helix</keyword>
<feature type="transmembrane region" description="Helical" evidence="7">
    <location>
        <begin position="59"/>
        <end position="83"/>
    </location>
</feature>
<feature type="transmembrane region" description="Helical" evidence="7">
    <location>
        <begin position="445"/>
        <end position="465"/>
    </location>
</feature>
<dbReference type="SUPFAM" id="SSF116726">
    <property type="entry name" value="TrkA C-terminal domain-like"/>
    <property type="match status" value="2"/>
</dbReference>
<keyword evidence="6 7" id="KW-0472">Membrane</keyword>
<evidence type="ECO:0000256" key="6">
    <source>
        <dbReference type="ARBA" id="ARBA00023136"/>
    </source>
</evidence>
<evidence type="ECO:0000256" key="4">
    <source>
        <dbReference type="ARBA" id="ARBA00022737"/>
    </source>
</evidence>
<evidence type="ECO:0000256" key="7">
    <source>
        <dbReference type="SAM" id="Phobius"/>
    </source>
</evidence>
<dbReference type="InterPro" id="IPR006037">
    <property type="entry name" value="RCK_C"/>
</dbReference>
<dbReference type="PROSITE" id="PS51202">
    <property type="entry name" value="RCK_C"/>
    <property type="match status" value="2"/>
</dbReference>
<dbReference type="PANTHER" id="PTHR43652:SF2">
    <property type="entry name" value="BASIC AMINO ACID ANTIPORTER YFCC-RELATED"/>
    <property type="match status" value="1"/>
</dbReference>
<evidence type="ECO:0000256" key="1">
    <source>
        <dbReference type="ARBA" id="ARBA00004141"/>
    </source>
</evidence>